<accession>A3C004</accession>
<sequence length="79" mass="8848">MAWTNTPFFADVLGEEEASHEQIVMEHREFREAEGEETGLFGKSAFAALKAATIEICYLPLKAASRNTPSWTDSARRDL</sequence>
<name>A3C004_ORYSJ</name>
<dbReference type="EMBL" id="CM000146">
    <property type="protein sequence ID" value="EAZ45143.1"/>
    <property type="molecule type" value="Genomic_DNA"/>
</dbReference>
<proteinExistence type="predicted"/>
<gene>
    <name evidence="1" type="ORF">OsJ_29781</name>
</gene>
<dbReference type="Proteomes" id="UP000007752">
    <property type="component" value="Chromosome 9"/>
</dbReference>
<organism evidence="1">
    <name type="scientific">Oryza sativa subsp. japonica</name>
    <name type="common">Rice</name>
    <dbReference type="NCBI Taxonomy" id="39947"/>
    <lineage>
        <taxon>Eukaryota</taxon>
        <taxon>Viridiplantae</taxon>
        <taxon>Streptophyta</taxon>
        <taxon>Embryophyta</taxon>
        <taxon>Tracheophyta</taxon>
        <taxon>Spermatophyta</taxon>
        <taxon>Magnoliopsida</taxon>
        <taxon>Liliopsida</taxon>
        <taxon>Poales</taxon>
        <taxon>Poaceae</taxon>
        <taxon>BOP clade</taxon>
        <taxon>Oryzoideae</taxon>
        <taxon>Oryzeae</taxon>
        <taxon>Oryzinae</taxon>
        <taxon>Oryza</taxon>
        <taxon>Oryza sativa</taxon>
    </lineage>
</organism>
<reference evidence="1" key="1">
    <citation type="journal article" date="2005" name="PLoS Biol.">
        <title>The genomes of Oryza sativa: a history of duplications.</title>
        <authorList>
            <person name="Yu J."/>
            <person name="Wang J."/>
            <person name="Lin W."/>
            <person name="Li S."/>
            <person name="Li H."/>
            <person name="Zhou J."/>
            <person name="Ni P."/>
            <person name="Dong W."/>
            <person name="Hu S."/>
            <person name="Zeng C."/>
            <person name="Zhang J."/>
            <person name="Zhang Y."/>
            <person name="Li R."/>
            <person name="Xu Z."/>
            <person name="Li S."/>
            <person name="Li X."/>
            <person name="Zheng H."/>
            <person name="Cong L."/>
            <person name="Lin L."/>
            <person name="Yin J."/>
            <person name="Geng J."/>
            <person name="Li G."/>
            <person name="Shi J."/>
            <person name="Liu J."/>
            <person name="Lv H."/>
            <person name="Li J."/>
            <person name="Wang J."/>
            <person name="Deng Y."/>
            <person name="Ran L."/>
            <person name="Shi X."/>
            <person name="Wang X."/>
            <person name="Wu Q."/>
            <person name="Li C."/>
            <person name="Ren X."/>
            <person name="Wang J."/>
            <person name="Wang X."/>
            <person name="Li D."/>
            <person name="Liu D."/>
            <person name="Zhang X."/>
            <person name="Ji Z."/>
            <person name="Zhao W."/>
            <person name="Sun Y."/>
            <person name="Zhang Z."/>
            <person name="Bao J."/>
            <person name="Han Y."/>
            <person name="Dong L."/>
            <person name="Ji J."/>
            <person name="Chen P."/>
            <person name="Wu S."/>
            <person name="Liu J."/>
            <person name="Xiao Y."/>
            <person name="Bu D."/>
            <person name="Tan J."/>
            <person name="Yang L."/>
            <person name="Ye C."/>
            <person name="Zhang J."/>
            <person name="Xu J."/>
            <person name="Zhou Y."/>
            <person name="Yu Y."/>
            <person name="Zhang B."/>
            <person name="Zhuang S."/>
            <person name="Wei H."/>
            <person name="Liu B."/>
            <person name="Lei M."/>
            <person name="Yu H."/>
            <person name="Li Y."/>
            <person name="Xu H."/>
            <person name="Wei S."/>
            <person name="He X."/>
            <person name="Fang L."/>
            <person name="Zhang Z."/>
            <person name="Zhang Y."/>
            <person name="Huang X."/>
            <person name="Su Z."/>
            <person name="Tong W."/>
            <person name="Li J."/>
            <person name="Tong Z."/>
            <person name="Li S."/>
            <person name="Ye J."/>
            <person name="Wang L."/>
            <person name="Fang L."/>
            <person name="Lei T."/>
            <person name="Chen C."/>
            <person name="Chen H."/>
            <person name="Xu Z."/>
            <person name="Li H."/>
            <person name="Huang H."/>
            <person name="Zhang F."/>
            <person name="Xu H."/>
            <person name="Li N."/>
            <person name="Zhao C."/>
            <person name="Li S."/>
            <person name="Dong L."/>
            <person name="Huang Y."/>
            <person name="Li L."/>
            <person name="Xi Y."/>
            <person name="Qi Q."/>
            <person name="Li W."/>
            <person name="Zhang B."/>
            <person name="Hu W."/>
            <person name="Zhang Y."/>
            <person name="Tian X."/>
            <person name="Jiao Y."/>
            <person name="Liang X."/>
            <person name="Jin J."/>
            <person name="Gao L."/>
            <person name="Zheng W."/>
            <person name="Hao B."/>
            <person name="Liu S."/>
            <person name="Wang W."/>
            <person name="Yuan L."/>
            <person name="Cao M."/>
            <person name="McDermott J."/>
            <person name="Samudrala R."/>
            <person name="Wang J."/>
            <person name="Wong G.K."/>
            <person name="Yang H."/>
        </authorList>
    </citation>
    <scope>NUCLEOTIDE SEQUENCE [LARGE SCALE GENOMIC DNA]</scope>
</reference>
<dbReference type="AlphaFoldDB" id="A3C004"/>
<evidence type="ECO:0000313" key="1">
    <source>
        <dbReference type="EMBL" id="EAZ45143.1"/>
    </source>
</evidence>
<reference evidence="1" key="2">
    <citation type="submission" date="2008-12" db="EMBL/GenBank/DDBJ databases">
        <title>Improved gene annotation of the rice (Oryza sativa) genomes.</title>
        <authorList>
            <person name="Wang J."/>
            <person name="Li R."/>
            <person name="Fan W."/>
            <person name="Huang Q."/>
            <person name="Zhang J."/>
            <person name="Zhou Y."/>
            <person name="Hu Y."/>
            <person name="Zi S."/>
            <person name="Li J."/>
            <person name="Ni P."/>
            <person name="Zheng H."/>
            <person name="Zhang Y."/>
            <person name="Zhao M."/>
            <person name="Hao Q."/>
            <person name="McDermott J."/>
            <person name="Samudrala R."/>
            <person name="Kristiansen K."/>
            <person name="Wong G.K.-S."/>
        </authorList>
    </citation>
    <scope>NUCLEOTIDE SEQUENCE</scope>
</reference>
<protein>
    <submittedName>
        <fullName evidence="1">Uncharacterized protein</fullName>
    </submittedName>
</protein>